<dbReference type="AlphaFoldDB" id="A0A5N6L3J3"/>
<feature type="region of interest" description="Disordered" evidence="1">
    <location>
        <begin position="146"/>
        <end position="265"/>
    </location>
</feature>
<feature type="compositionally biased region" description="Polar residues" evidence="1">
    <location>
        <begin position="253"/>
        <end position="264"/>
    </location>
</feature>
<evidence type="ECO:0000313" key="2">
    <source>
        <dbReference type="EMBL" id="KAB8664842.1"/>
    </source>
</evidence>
<feature type="compositionally biased region" description="Acidic residues" evidence="1">
    <location>
        <begin position="475"/>
        <end position="492"/>
    </location>
</feature>
<comment type="caution">
    <text evidence="2">The sequence shown here is derived from an EMBL/GenBank/DDBJ whole genome shotgun (WGS) entry which is preliminary data.</text>
</comment>
<feature type="compositionally biased region" description="Basic residues" evidence="1">
    <location>
        <begin position="153"/>
        <end position="173"/>
    </location>
</feature>
<feature type="compositionally biased region" description="Polar residues" evidence="1">
    <location>
        <begin position="519"/>
        <end position="531"/>
    </location>
</feature>
<dbReference type="OrthoDB" id="5954824at2759"/>
<feature type="region of interest" description="Disordered" evidence="1">
    <location>
        <begin position="475"/>
        <end position="531"/>
    </location>
</feature>
<organism evidence="2 3">
    <name type="scientific">Carpinus fangiana</name>
    <dbReference type="NCBI Taxonomy" id="176857"/>
    <lineage>
        <taxon>Eukaryota</taxon>
        <taxon>Viridiplantae</taxon>
        <taxon>Streptophyta</taxon>
        <taxon>Embryophyta</taxon>
        <taxon>Tracheophyta</taxon>
        <taxon>Spermatophyta</taxon>
        <taxon>Magnoliopsida</taxon>
        <taxon>eudicotyledons</taxon>
        <taxon>Gunneridae</taxon>
        <taxon>Pentapetalae</taxon>
        <taxon>rosids</taxon>
        <taxon>fabids</taxon>
        <taxon>Fagales</taxon>
        <taxon>Betulaceae</taxon>
        <taxon>Carpinus</taxon>
    </lineage>
</organism>
<feature type="compositionally biased region" description="Polar residues" evidence="1">
    <location>
        <begin position="218"/>
        <end position="241"/>
    </location>
</feature>
<reference evidence="2 3" key="1">
    <citation type="submission" date="2019-06" db="EMBL/GenBank/DDBJ databases">
        <title>A chromosomal-level reference genome of Carpinus fangiana (Coryloideae, Betulaceae).</title>
        <authorList>
            <person name="Yang X."/>
            <person name="Wang Z."/>
            <person name="Zhang L."/>
            <person name="Hao G."/>
            <person name="Liu J."/>
            <person name="Yang Y."/>
        </authorList>
    </citation>
    <scope>NUCLEOTIDE SEQUENCE [LARGE SCALE GENOMIC DNA]</scope>
    <source>
        <strain evidence="2">Cfa_2016G</strain>
        <tissue evidence="2">Leaf</tissue>
    </source>
</reference>
<proteinExistence type="predicted"/>
<name>A0A5N6L3J3_9ROSI</name>
<sequence length="531" mass="57818">MGSSDKMTHGYDHQQLDVSFPQDQDNCLSATLAVYKMPWTNSCNESPVWKTNHLMESQTFAYGPQCNQSRIGTPVDSIHHPSPLQSPYYDAQHQPLPSLFSDRGTSSYPPSPFSVMPAFKRGGRVNTDPSLKNMWSLTEHAIRSEVEPTTRFRNNHGRKHSRRSVRSRTHSYSHKPATQRQISGRKGGHAARRSSRLRPQLGSRLHQVSERASHGQAAPTQSSRLFSSPALSHGTQQSQVSHDPPTYGPYTSGRVQAPTTTSDDLASGYLGVSNIGVPEKSLYFSEMGGFVGMGSEMDFSFNSFPAGGFSGASLPHADVHEHKADATGPSEYLAQMNTPIFFEEVSYPPHSRPFHASYFATPQQSLGPFRSTFMPFPATSAADFYSLTSHNRNGSGHGMYGTSIFEPLSSSSFSSSPSTSLTLPDQQHECEHKLQPIATINPNSLFSRHMVTSSSTSGSAYPATVDEGMQDADGVIEDDSATDDCSSDDEDSLFVTSAKPVDLGHKKWTRNIQSPPPSSVGNSESGTQGGL</sequence>
<feature type="compositionally biased region" description="Basic residues" evidence="1">
    <location>
        <begin position="186"/>
        <end position="196"/>
    </location>
</feature>
<evidence type="ECO:0000313" key="3">
    <source>
        <dbReference type="Proteomes" id="UP000327013"/>
    </source>
</evidence>
<accession>A0A5N6L3J3</accession>
<evidence type="ECO:0000256" key="1">
    <source>
        <dbReference type="SAM" id="MobiDB-lite"/>
    </source>
</evidence>
<dbReference type="EMBL" id="VIBQ01000083">
    <property type="protein sequence ID" value="KAB8664842.1"/>
    <property type="molecule type" value="Genomic_DNA"/>
</dbReference>
<gene>
    <name evidence="2" type="ORF">FH972_026266</name>
</gene>
<dbReference type="Proteomes" id="UP000327013">
    <property type="component" value="Unassembled WGS sequence"/>
</dbReference>
<protein>
    <submittedName>
        <fullName evidence="2">Uncharacterized protein</fullName>
    </submittedName>
</protein>
<keyword evidence="3" id="KW-1185">Reference proteome</keyword>